<organism evidence="1 2">
    <name type="scientific">Gimesia maris</name>
    <dbReference type="NCBI Taxonomy" id="122"/>
    <lineage>
        <taxon>Bacteria</taxon>
        <taxon>Pseudomonadati</taxon>
        <taxon>Planctomycetota</taxon>
        <taxon>Planctomycetia</taxon>
        <taxon>Planctomycetales</taxon>
        <taxon>Planctomycetaceae</taxon>
        <taxon>Gimesia</taxon>
    </lineage>
</organism>
<sequence length="1193" mass="131701">MSRVKIQKIGVYCLLATFMANSILPTQLLAGSWSFYKIGKTTTVEELAKKIDHVQHRLDKYGTIVAKSPDVWGESRLLQHRDEFEKELHDDLTKFRETLSGAQSTRDSAFLASALSLSTVLGTPIATSPNSEEVKSNTQIFVATPDQLVPDNATINSKDGNLVSRSSGFGPQFANEFTSAISSEQKLGISLEPTVFLDQKKRYLDHLNALRRLNEGDDIADSPGYALNLVRIPVSVLPGRETRQGYGAQVSITVDPYASEELLPEAFRNFVINGVINRIAPTVTNVINNDTEFERLEIYWKKYKDSLTKKPKDSKSYSELNIEYQRLRAENNMESAKQVRIDLNKAELALDPLRQPVLESLDSGRAGVIEHLGSAPFVNSKRAYPPSLSEAVSGTSLVPAVISAHKHLEMNGDLIHLEDVRRYLTLEIQAAYDLLSQPQLAELWFDTTYLDSIKNAIIEHRTAPSGESLPEKLSQLRGMYYGRVNSIFPGAKFSTTENLGWHILVESVMLNERLIDDMKSVSANKNCCQMPPDGLKFYGPNPSIEARVAFQDYIRCRWPIHVFALDPVTDDQNIADAFSQRRELQLALAIAASKGIFGAQSLTRFVRRLEYDLETIQLNRTAIGFSHGEDTFGWRFYPRVQSLPAPGSITAFGQTLIGGQSREKRLKHQMLEPAMRECSALIVMPSFIPYITVDVQTNWFKLSTSFTGKYLKRQLDLSDAVELSKDVTKLRELASLCKKDEHLYRDGETHRLLRAVDQIERQLPLQTAYVQIPYENNLSGFEIFNNGVTDLGPELIDWYGGPGIAVGGPNYEVKDHQIHEATSNAPVTRTTLESRSQLKIDNPPTTLFLVGKNFTSLGNKTRIIAGGVDISGDRILVSRNVLQVTVPSHVVVEESKTPNGQRYVDVHIATPHGVTSHLEIPAVEPQATAVQASINARLAIVEKEIKAAKQNPPLQFEWLTTEIEGCLDLDPTTRCINLQIRDDTQIKINSEVLLPEVQKIKLLANLKISTDGKNFTNLKGKPTGCIAQIGIDADLLPCVDPNAMQQVAVAQIPAFTLSSAIADAISLSNHVNNDIKAIQLSGNIQVYLNGNLDPLPLYSVNKSLTIKLAHCNECKKCDDTTTGAAPASVPASGIAAPVSAPSAPLPLPKPKAPILKPMNSSMLPPPASRPVRQVSGTIPETNSRSVMMLSISP</sequence>
<reference evidence="1 2" key="1">
    <citation type="submission" date="2019-08" db="EMBL/GenBank/DDBJ databases">
        <title>Deep-cultivation of Planctomycetes and their phenomic and genomic characterization uncovers novel biology.</title>
        <authorList>
            <person name="Wiegand S."/>
            <person name="Jogler M."/>
            <person name="Boedeker C."/>
            <person name="Pinto D."/>
            <person name="Vollmers J."/>
            <person name="Rivas-Marin E."/>
            <person name="Kohn T."/>
            <person name="Peeters S.H."/>
            <person name="Heuer A."/>
            <person name="Rast P."/>
            <person name="Oberbeckmann S."/>
            <person name="Bunk B."/>
            <person name="Jeske O."/>
            <person name="Meyerdierks A."/>
            <person name="Storesund J.E."/>
            <person name="Kallscheuer N."/>
            <person name="Luecker S."/>
            <person name="Lage O.M."/>
            <person name="Pohl T."/>
            <person name="Merkel B.J."/>
            <person name="Hornburger P."/>
            <person name="Mueller R.-W."/>
            <person name="Bruemmer F."/>
            <person name="Labrenz M."/>
            <person name="Spormann A.M."/>
            <person name="Op den Camp H."/>
            <person name="Overmann J."/>
            <person name="Amann R."/>
            <person name="Jetten M.S.M."/>
            <person name="Mascher T."/>
            <person name="Medema M.H."/>
            <person name="Devos D.P."/>
            <person name="Kaster A.-K."/>
            <person name="Ovreas L."/>
            <person name="Rohde M."/>
            <person name="Galperin M.Y."/>
            <person name="Jogler C."/>
        </authorList>
    </citation>
    <scope>NUCLEOTIDE SEQUENCE [LARGE SCALE GENOMIC DNA]</scope>
    <source>
        <strain evidence="1 2">DSM 8797</strain>
    </source>
</reference>
<gene>
    <name evidence="1" type="ORF">GmarT_34260</name>
</gene>
<proteinExistence type="predicted"/>
<dbReference type="EMBL" id="CP042910">
    <property type="protein sequence ID" value="QEG17544.1"/>
    <property type="molecule type" value="Genomic_DNA"/>
</dbReference>
<protein>
    <submittedName>
        <fullName evidence="1">Uncharacterized protein</fullName>
    </submittedName>
</protein>
<name>A0ABX5YP73_9PLAN</name>
<evidence type="ECO:0000313" key="1">
    <source>
        <dbReference type="EMBL" id="QEG17544.1"/>
    </source>
</evidence>
<evidence type="ECO:0000313" key="2">
    <source>
        <dbReference type="Proteomes" id="UP000322887"/>
    </source>
</evidence>
<accession>A0ABX5YP73</accession>
<dbReference type="Proteomes" id="UP000322887">
    <property type="component" value="Chromosome"/>
</dbReference>
<keyword evidence="2" id="KW-1185">Reference proteome</keyword>
<dbReference type="GeneID" id="98647938"/>
<dbReference type="RefSeq" id="WP_044238800.1">
    <property type="nucleotide sequence ID" value="NZ_CP042910.1"/>
</dbReference>